<dbReference type="Proteomes" id="UP001500063">
    <property type="component" value="Unassembled WGS sequence"/>
</dbReference>
<organism evidence="6 7">
    <name type="scientific">Streptomyces blastmyceticus</name>
    <dbReference type="NCBI Taxonomy" id="68180"/>
    <lineage>
        <taxon>Bacteria</taxon>
        <taxon>Bacillati</taxon>
        <taxon>Actinomycetota</taxon>
        <taxon>Actinomycetes</taxon>
        <taxon>Kitasatosporales</taxon>
        <taxon>Streptomycetaceae</taxon>
        <taxon>Streptomyces</taxon>
    </lineage>
</organism>
<evidence type="ECO:0000256" key="3">
    <source>
        <dbReference type="ARBA" id="ARBA00023002"/>
    </source>
</evidence>
<comment type="similarity">
    <text evidence="2">Belongs to the 3-hydroxyacyl-CoA dehydrogenase family.</text>
</comment>
<gene>
    <name evidence="6" type="ORF">GCM10010319_51310</name>
</gene>
<feature type="domain" description="3-hydroxyacyl-CoA dehydrogenase C-terminal" evidence="4">
    <location>
        <begin position="203"/>
        <end position="270"/>
    </location>
</feature>
<accession>A0ABN0XLG4</accession>
<dbReference type="InterPro" id="IPR006108">
    <property type="entry name" value="3HC_DH_C"/>
</dbReference>
<evidence type="ECO:0000256" key="1">
    <source>
        <dbReference type="ARBA" id="ARBA00005086"/>
    </source>
</evidence>
<dbReference type="InterPro" id="IPR008927">
    <property type="entry name" value="6-PGluconate_DH-like_C_sf"/>
</dbReference>
<dbReference type="SUPFAM" id="SSF51735">
    <property type="entry name" value="NAD(P)-binding Rossmann-fold domains"/>
    <property type="match status" value="1"/>
</dbReference>
<proteinExistence type="inferred from homology"/>
<evidence type="ECO:0000313" key="7">
    <source>
        <dbReference type="Proteomes" id="UP001500063"/>
    </source>
</evidence>
<keyword evidence="3" id="KW-0560">Oxidoreductase</keyword>
<name>A0ABN0XLG4_9ACTN</name>
<dbReference type="Gene3D" id="1.10.1040.10">
    <property type="entry name" value="N-(1-d-carboxylethyl)-l-norvaline Dehydrogenase, domain 2"/>
    <property type="match status" value="1"/>
</dbReference>
<dbReference type="PANTHER" id="PTHR48075:SF5">
    <property type="entry name" value="3-HYDROXYBUTYRYL-COA DEHYDROGENASE"/>
    <property type="match status" value="1"/>
</dbReference>
<comment type="pathway">
    <text evidence="1">Lipid metabolism; butanoate metabolism.</text>
</comment>
<evidence type="ECO:0000256" key="2">
    <source>
        <dbReference type="ARBA" id="ARBA00009463"/>
    </source>
</evidence>
<dbReference type="InterPro" id="IPR006180">
    <property type="entry name" value="3-OHacyl-CoA_DH_CS"/>
</dbReference>
<dbReference type="Gene3D" id="3.40.50.720">
    <property type="entry name" value="NAD(P)-binding Rossmann-like Domain"/>
    <property type="match status" value="1"/>
</dbReference>
<dbReference type="InterPro" id="IPR013328">
    <property type="entry name" value="6PGD_dom2"/>
</dbReference>
<dbReference type="EMBL" id="BAAABW010000026">
    <property type="protein sequence ID" value="GAA0367119.1"/>
    <property type="molecule type" value="Genomic_DNA"/>
</dbReference>
<comment type="caution">
    <text evidence="6">The sequence shown here is derived from an EMBL/GenBank/DDBJ whole genome shotgun (WGS) entry which is preliminary data.</text>
</comment>
<reference evidence="6 7" key="1">
    <citation type="journal article" date="2019" name="Int. J. Syst. Evol. Microbiol.">
        <title>The Global Catalogue of Microorganisms (GCM) 10K type strain sequencing project: providing services to taxonomists for standard genome sequencing and annotation.</title>
        <authorList>
            <consortium name="The Broad Institute Genomics Platform"/>
            <consortium name="The Broad Institute Genome Sequencing Center for Infectious Disease"/>
            <person name="Wu L."/>
            <person name="Ma J."/>
        </authorList>
    </citation>
    <scope>NUCLEOTIDE SEQUENCE [LARGE SCALE GENOMIC DNA]</scope>
    <source>
        <strain evidence="6 7">JCM 4565</strain>
    </source>
</reference>
<evidence type="ECO:0000259" key="4">
    <source>
        <dbReference type="Pfam" id="PF00725"/>
    </source>
</evidence>
<evidence type="ECO:0000259" key="5">
    <source>
        <dbReference type="Pfam" id="PF02737"/>
    </source>
</evidence>
<dbReference type="SUPFAM" id="SSF48179">
    <property type="entry name" value="6-phosphogluconate dehydrogenase C-terminal domain-like"/>
    <property type="match status" value="1"/>
</dbReference>
<dbReference type="InterPro" id="IPR006176">
    <property type="entry name" value="3-OHacyl-CoA_DH_NAD-bd"/>
</dbReference>
<dbReference type="Pfam" id="PF02737">
    <property type="entry name" value="3HCDH_N"/>
    <property type="match status" value="1"/>
</dbReference>
<keyword evidence="7" id="KW-1185">Reference proteome</keyword>
<protein>
    <submittedName>
        <fullName evidence="6">3-hydroxyacyl-CoA dehydrogenase NAD-binding domain-containing protein</fullName>
    </submittedName>
</protein>
<feature type="domain" description="3-hydroxyacyl-CoA dehydrogenase NAD binding" evidence="5">
    <location>
        <begin position="25"/>
        <end position="199"/>
    </location>
</feature>
<dbReference type="PROSITE" id="PS00067">
    <property type="entry name" value="3HCDH"/>
    <property type="match status" value="1"/>
</dbReference>
<dbReference type="InterPro" id="IPR036291">
    <property type="entry name" value="NAD(P)-bd_dom_sf"/>
</dbReference>
<evidence type="ECO:0000313" key="6">
    <source>
        <dbReference type="EMBL" id="GAA0367119.1"/>
    </source>
</evidence>
<dbReference type="PANTHER" id="PTHR48075">
    <property type="entry name" value="3-HYDROXYACYL-COA DEHYDROGENASE FAMILY PROTEIN"/>
    <property type="match status" value="1"/>
</dbReference>
<sequence>MKTMDNSTEAAAPDAARLQGAYRRATIIGGGVIGISWAGLFLAHGMDVVVSDPRPDVEKLVLDGLEEVVPGLAALGLPTEGLTGRLRFEADLATAVADADVVQENGPERLEVKQEIWRTVERAAPAHALLATSTSGIPATAVARAMRQPERLVVGHPFNPPHLVPLVEIVPGERTSPATVERARDFYAALGKRPQVLHKEIPGFVANRLQSALFREAVHLVAEGVVTEQELDDIVTASIGLRWAVAGPFRTFHLGGGPGGLPHFIEHLGRAMEATWPGLGSPAFDEATVARLTEQARQAFGDVPVGELAARRDRAQVALMRVLGDAPDTPAPTRD</sequence>
<dbReference type="Pfam" id="PF00725">
    <property type="entry name" value="3HCDH"/>
    <property type="match status" value="1"/>
</dbReference>